<sequence>MIKIGVIIIGILGLMLLSCVASAPVPFTTPTNRLTGGLSAPGLSYLSVYEESVPQTPYTILLESLKLFRDSVKKPAEFDQTMFNSMFSGFDLYFKRDDFYSRNCVYLGLNYDISCLDVVKKLYMHC</sequence>
<dbReference type="Proteomes" id="UP000019330">
    <property type="component" value="Plasmid unnamed"/>
</dbReference>
<dbReference type="RefSeq" id="WP_025408500.1">
    <property type="nucleotide sequence ID" value="NZ_CP005746.1"/>
</dbReference>
<name>W5SW84_9SPIR</name>
<dbReference type="HOGENOM" id="CLU_1977295_0_0_12"/>
<keyword evidence="2" id="KW-1185">Reference proteome</keyword>
<accession>W5SW84</accession>
<keyword evidence="1" id="KW-0614">Plasmid</keyword>
<gene>
    <name evidence="1" type="ORF">BCO_0900031</name>
</gene>
<evidence type="ECO:0000313" key="1">
    <source>
        <dbReference type="EMBL" id="AHH11152.1"/>
    </source>
</evidence>
<evidence type="ECO:0000313" key="2">
    <source>
        <dbReference type="Proteomes" id="UP000019330"/>
    </source>
</evidence>
<protein>
    <submittedName>
        <fullName evidence="1">Uncharacterized protein</fullName>
    </submittedName>
</protein>
<dbReference type="EMBL" id="CP005746">
    <property type="protein sequence ID" value="AHH11152.1"/>
    <property type="molecule type" value="Genomic_DNA"/>
</dbReference>
<proteinExistence type="predicted"/>
<geneLocation type="plasmid" evidence="1 2">
    <name>unnamed</name>
</geneLocation>
<organism evidence="1">
    <name type="scientific">Borrelia coriaceae ATCC 43381</name>
    <dbReference type="NCBI Taxonomy" id="1408429"/>
    <lineage>
        <taxon>Bacteria</taxon>
        <taxon>Pseudomonadati</taxon>
        <taxon>Spirochaetota</taxon>
        <taxon>Spirochaetia</taxon>
        <taxon>Spirochaetales</taxon>
        <taxon>Borreliaceae</taxon>
        <taxon>Borrelia</taxon>
    </lineage>
</organism>
<reference evidence="1" key="1">
    <citation type="submission" date="2013-04" db="EMBL/GenBank/DDBJ databases">
        <title>Comparative Genomics of Relapsing Fever Spirochetes.</title>
        <authorList>
            <person name="Schwan T.G."/>
            <person name="Raffel S.J."/>
            <person name="Porcella S.F."/>
            <person name="Martens C.A."/>
            <person name="Bruno D.P."/>
            <person name="Ricklefs S.M."/>
            <person name="Barbian K.B."/>
        </authorList>
    </citation>
    <scope>NUCLEOTIDE SEQUENCE</scope>
    <source>
        <strain evidence="1">Co53</strain>
        <plasmid evidence="1">unnamed</plasmid>
    </source>
</reference>
<dbReference type="AlphaFoldDB" id="W5SW84"/>
<dbReference type="PROSITE" id="PS51257">
    <property type="entry name" value="PROKAR_LIPOPROTEIN"/>
    <property type="match status" value="1"/>
</dbReference>